<sequence>MSRPVIYVYCRGDEQKEEFTKMAKRNGFENTSEYARTSMIMYDKLKDILETLMGFDNKLNSIVDKFDSIESNIDESNNKLVKSLSDMNSELKVLSTNEKRQDMLSQIFNIMSRIYPQRCTFEELGEYLGVRENEFKRNIFWELVNSNPIFDEYVERDGNTLRARLNPKTGKFGIGEIVEDL</sequence>
<name>A4FWI0_METM5</name>
<dbReference type="Proteomes" id="UP000000253">
    <property type="component" value="Chromosome"/>
</dbReference>
<dbReference type="eggNOG" id="arCOG09541">
    <property type="taxonomic scope" value="Archaea"/>
</dbReference>
<gene>
    <name evidence="1" type="ordered locus">MmarC5_0239</name>
</gene>
<dbReference type="STRING" id="402880.MmarC5_0239"/>
<dbReference type="KEGG" id="mmq:MmarC5_0239"/>
<reference evidence="1 2" key="1">
    <citation type="submission" date="2007-03" db="EMBL/GenBank/DDBJ databases">
        <title>Complete sequence of chromosome of Methanococcus maripaludis C5.</title>
        <authorList>
            <consortium name="US DOE Joint Genome Institute"/>
            <person name="Copeland A."/>
            <person name="Lucas S."/>
            <person name="Lapidus A."/>
            <person name="Barry K."/>
            <person name="Glavina del Rio T."/>
            <person name="Dalin E."/>
            <person name="Tice H."/>
            <person name="Pitluck S."/>
            <person name="Chertkov O."/>
            <person name="Brettin T."/>
            <person name="Bruce D."/>
            <person name="Han C."/>
            <person name="Detter J.C."/>
            <person name="Schmutz J."/>
            <person name="Larimer F."/>
            <person name="Land M."/>
            <person name="Hauser L."/>
            <person name="Kyrpides N."/>
            <person name="Mikhailova N."/>
            <person name="Sieprawska-Lupa M."/>
            <person name="Whitman W.B."/>
            <person name="Richardson P."/>
        </authorList>
    </citation>
    <scope>NUCLEOTIDE SEQUENCE [LARGE SCALE GENOMIC DNA]</scope>
    <source>
        <strain evidence="2">C5 / ATCC BAA-1333</strain>
    </source>
</reference>
<accession>A4FWI0</accession>
<evidence type="ECO:0000313" key="1">
    <source>
        <dbReference type="EMBL" id="ABO34555.1"/>
    </source>
</evidence>
<evidence type="ECO:0000313" key="2">
    <source>
        <dbReference type="Proteomes" id="UP000000253"/>
    </source>
</evidence>
<dbReference type="HOGENOM" id="CLU_1485898_0_0_2"/>
<proteinExistence type="predicted"/>
<dbReference type="EMBL" id="CP000609">
    <property type="protein sequence ID" value="ABO34555.1"/>
    <property type="molecule type" value="Genomic_DNA"/>
</dbReference>
<protein>
    <submittedName>
        <fullName evidence="1">Uncharacterized protein</fullName>
    </submittedName>
</protein>
<organism evidence="1 2">
    <name type="scientific">Methanococcus maripaludis (strain C5 / ATCC BAA-1333)</name>
    <dbReference type="NCBI Taxonomy" id="402880"/>
    <lineage>
        <taxon>Archaea</taxon>
        <taxon>Methanobacteriati</taxon>
        <taxon>Methanobacteriota</taxon>
        <taxon>Methanomada group</taxon>
        <taxon>Methanococci</taxon>
        <taxon>Methanococcales</taxon>
        <taxon>Methanococcaceae</taxon>
        <taxon>Methanococcus</taxon>
    </lineage>
</organism>
<dbReference type="GeneID" id="4927797"/>
<dbReference type="AlphaFoldDB" id="A4FWI0"/>
<dbReference type="RefSeq" id="WP_011868012.1">
    <property type="nucleotide sequence ID" value="NC_009135.1"/>
</dbReference>